<dbReference type="EMBL" id="SNWM01000002">
    <property type="protein sequence ID" value="TDO23204.1"/>
    <property type="molecule type" value="Genomic_DNA"/>
</dbReference>
<name>A0A4R6IM16_9SPHI</name>
<evidence type="ECO:0000313" key="2">
    <source>
        <dbReference type="Proteomes" id="UP000295499"/>
    </source>
</evidence>
<keyword evidence="2" id="KW-1185">Reference proteome</keyword>
<dbReference type="AlphaFoldDB" id="A0A4R6IM16"/>
<sequence>MYCLMLVFGTLKGLLYTKYDIGIRFIYYASIANSEQFCLKFKFGLKNCFKITVFWRLYILMKHAISE</sequence>
<organism evidence="1 2">
    <name type="scientific">Pedobacter duraquae</name>
    <dbReference type="NCBI Taxonomy" id="425511"/>
    <lineage>
        <taxon>Bacteria</taxon>
        <taxon>Pseudomonadati</taxon>
        <taxon>Bacteroidota</taxon>
        <taxon>Sphingobacteriia</taxon>
        <taxon>Sphingobacteriales</taxon>
        <taxon>Sphingobacteriaceae</taxon>
        <taxon>Pedobacter</taxon>
    </lineage>
</organism>
<protein>
    <submittedName>
        <fullName evidence="1">Uncharacterized protein</fullName>
    </submittedName>
</protein>
<comment type="caution">
    <text evidence="1">The sequence shown here is derived from an EMBL/GenBank/DDBJ whole genome shotgun (WGS) entry which is preliminary data.</text>
</comment>
<evidence type="ECO:0000313" key="1">
    <source>
        <dbReference type="EMBL" id="TDO23204.1"/>
    </source>
</evidence>
<accession>A0A4R6IM16</accession>
<proteinExistence type="predicted"/>
<reference evidence="1 2" key="1">
    <citation type="submission" date="2019-03" db="EMBL/GenBank/DDBJ databases">
        <title>Genomic Encyclopedia of Archaeal and Bacterial Type Strains, Phase II (KMG-II): from individual species to whole genera.</title>
        <authorList>
            <person name="Goeker M."/>
        </authorList>
    </citation>
    <scope>NUCLEOTIDE SEQUENCE [LARGE SCALE GENOMIC DNA]</scope>
    <source>
        <strain evidence="1 2">DSM 19034</strain>
    </source>
</reference>
<gene>
    <name evidence="1" type="ORF">CLV32_2193</name>
</gene>
<dbReference type="Proteomes" id="UP000295499">
    <property type="component" value="Unassembled WGS sequence"/>
</dbReference>